<accession>A0A6M1SI67</accession>
<organism evidence="1 2">
    <name type="scientific">Devosia aurantiaca</name>
    <dbReference type="NCBI Taxonomy" id="2714858"/>
    <lineage>
        <taxon>Bacteria</taxon>
        <taxon>Pseudomonadati</taxon>
        <taxon>Pseudomonadota</taxon>
        <taxon>Alphaproteobacteria</taxon>
        <taxon>Hyphomicrobiales</taxon>
        <taxon>Devosiaceae</taxon>
        <taxon>Devosia</taxon>
    </lineage>
</organism>
<dbReference type="Proteomes" id="UP000474802">
    <property type="component" value="Unassembled WGS sequence"/>
</dbReference>
<dbReference type="RefSeq" id="WP_164535405.1">
    <property type="nucleotide sequence ID" value="NZ_JAALFG010000004.1"/>
</dbReference>
<dbReference type="EMBL" id="JAALFG010000004">
    <property type="protein sequence ID" value="NGP19167.1"/>
    <property type="molecule type" value="Genomic_DNA"/>
</dbReference>
<dbReference type="AlphaFoldDB" id="A0A6M1SI67"/>
<keyword evidence="2" id="KW-1185">Reference proteome</keyword>
<reference evidence="1 2" key="2">
    <citation type="submission" date="2020-03" db="EMBL/GenBank/DDBJ databases">
        <title>Devosia chinhatensis sp. nov., isolated from a hexachlorocyclohexane (HCH) dump site in India.</title>
        <authorList>
            <person name="Kumar M."/>
            <person name="Lal R."/>
        </authorList>
    </citation>
    <scope>NUCLEOTIDE SEQUENCE [LARGE SCALE GENOMIC DNA]</scope>
    <source>
        <strain evidence="1 2">H239</strain>
    </source>
</reference>
<protein>
    <submittedName>
        <fullName evidence="1">Uncharacterized protein</fullName>
    </submittedName>
</protein>
<evidence type="ECO:0000313" key="2">
    <source>
        <dbReference type="Proteomes" id="UP000474802"/>
    </source>
</evidence>
<comment type="caution">
    <text evidence="1">The sequence shown here is derived from an EMBL/GenBank/DDBJ whole genome shotgun (WGS) entry which is preliminary data.</text>
</comment>
<gene>
    <name evidence="1" type="ORF">G5575_17345</name>
</gene>
<sequence>METELASNLIALGEAFGKARKLEETTVGRLCASDGRFFSRIRDGKTFTAKKYDEVVAWFAANWPAEAEWPEAISRQVAA</sequence>
<reference evidence="1 2" key="1">
    <citation type="submission" date="2020-02" db="EMBL/GenBank/DDBJ databases">
        <authorList>
            <person name="Khan S.A."/>
            <person name="Jeon C.O."/>
            <person name="Chun B.H."/>
        </authorList>
    </citation>
    <scope>NUCLEOTIDE SEQUENCE [LARGE SCALE GENOMIC DNA]</scope>
    <source>
        <strain evidence="1 2">H239</strain>
    </source>
</reference>
<name>A0A6M1SI67_9HYPH</name>
<proteinExistence type="predicted"/>
<evidence type="ECO:0000313" key="1">
    <source>
        <dbReference type="EMBL" id="NGP19167.1"/>
    </source>
</evidence>